<evidence type="ECO:0000313" key="10">
    <source>
        <dbReference type="Proteomes" id="UP000071927"/>
    </source>
</evidence>
<dbReference type="NCBIfam" id="TIGR03715">
    <property type="entry name" value="KxYKxGKxW"/>
    <property type="match status" value="1"/>
</dbReference>
<keyword evidence="4" id="KW-0572">Peptidoglycan-anchor</keyword>
<dbReference type="PROSITE" id="PS50847">
    <property type="entry name" value="GRAM_POS_ANCHORING"/>
    <property type="match status" value="1"/>
</dbReference>
<evidence type="ECO:0000256" key="2">
    <source>
        <dbReference type="ARBA" id="ARBA00022525"/>
    </source>
</evidence>
<feature type="compositionally biased region" description="Polar residues" evidence="5">
    <location>
        <begin position="55"/>
        <end position="65"/>
    </location>
</feature>
<feature type="domain" description="Gram-positive cocci surface proteins LPxTG" evidence="8">
    <location>
        <begin position="408"/>
        <end position="442"/>
    </location>
</feature>
<feature type="signal peptide" evidence="7">
    <location>
        <begin position="1"/>
        <end position="35"/>
    </location>
</feature>
<evidence type="ECO:0000256" key="3">
    <source>
        <dbReference type="ARBA" id="ARBA00022729"/>
    </source>
</evidence>
<protein>
    <submittedName>
        <fullName evidence="9">Glucosyltransferase GtfG</fullName>
    </submittedName>
</protein>
<evidence type="ECO:0000259" key="8">
    <source>
        <dbReference type="PROSITE" id="PS50847"/>
    </source>
</evidence>
<feature type="compositionally biased region" description="Polar residues" evidence="5">
    <location>
        <begin position="122"/>
        <end position="135"/>
    </location>
</feature>
<dbReference type="InterPro" id="IPR019931">
    <property type="entry name" value="LPXTG_anchor"/>
</dbReference>
<feature type="chain" id="PRO_5038464150" evidence="7">
    <location>
        <begin position="36"/>
        <end position="442"/>
    </location>
</feature>
<keyword evidence="1" id="KW-0134">Cell wall</keyword>
<evidence type="ECO:0000256" key="4">
    <source>
        <dbReference type="ARBA" id="ARBA00023088"/>
    </source>
</evidence>
<evidence type="ECO:0000256" key="6">
    <source>
        <dbReference type="SAM" id="Phobius"/>
    </source>
</evidence>
<comment type="caution">
    <text evidence="9">The sequence shown here is derived from an EMBL/GenBank/DDBJ whole genome shotgun (WGS) entry which is preliminary data.</text>
</comment>
<organism evidence="9 10">
    <name type="scientific">Streptococcus gallolyticus</name>
    <dbReference type="NCBI Taxonomy" id="315405"/>
    <lineage>
        <taxon>Bacteria</taxon>
        <taxon>Bacillati</taxon>
        <taxon>Bacillota</taxon>
        <taxon>Bacilli</taxon>
        <taxon>Lactobacillales</taxon>
        <taxon>Streptococcaceae</taxon>
        <taxon>Streptococcus</taxon>
    </lineage>
</organism>
<dbReference type="Proteomes" id="UP000071927">
    <property type="component" value="Unassembled WGS sequence"/>
</dbReference>
<dbReference type="Pfam" id="PF19258">
    <property type="entry name" value="KxYKxGKxW_sig"/>
    <property type="match status" value="1"/>
</dbReference>
<name>A0A139R3F1_9STRE</name>
<sequence length="442" mass="47875">MNYKLHKIKKQWVAIAVTSLALVGLGVSVPTQSISADTTDTTTLVSDDSGADTAVDSSTSQSQDVTVADMQDTSMVADDSTTTDSTVSTDDSQDVADVVTADADQQTTTSAAVQASQVRSADTTATGDSNSTPDSTTDESNIDLQSENLVLNPKFLDGHNSWSWEAWGNQPGVTVAQKYGDIWKFKDGNALVDHAWVTPAAGTWSRTLPDPFPGLPKWSVGDSLYQMIKLPTDVILTNFTFTADTFNSPQKVHDGKGGYVTYADGSGLRTTFYDDSGAVLGVYETGPSSQFRWTQLSLNDTIPNGAVSAKIELVGYSAFPFWLDAYWSNVQFFYNYYIPVEPVIPTPSEEIITPPSIFQPDTPPIFLLSNSLSNIDIVQQVSTSDRDQEDHYYLPATSGRIQTVNHYLPVTGDGDNSLGLTIIGVGIILFLIVFIYNPKKDS</sequence>
<keyword evidence="2" id="KW-0964">Secreted</keyword>
<evidence type="ECO:0000256" key="7">
    <source>
        <dbReference type="SAM" id="SignalP"/>
    </source>
</evidence>
<proteinExistence type="predicted"/>
<evidence type="ECO:0000313" key="9">
    <source>
        <dbReference type="EMBL" id="KXU09184.1"/>
    </source>
</evidence>
<feature type="compositionally biased region" description="Low complexity" evidence="5">
    <location>
        <begin position="72"/>
        <end position="121"/>
    </location>
</feature>
<keyword evidence="6" id="KW-1133">Transmembrane helix</keyword>
<dbReference type="RefSeq" id="WP_061459918.1">
    <property type="nucleotide sequence ID" value="NZ_KQ970571.1"/>
</dbReference>
<keyword evidence="9" id="KW-0808">Transferase</keyword>
<dbReference type="InterPro" id="IPR022263">
    <property type="entry name" value="KxYKxGKxW"/>
</dbReference>
<keyword evidence="6" id="KW-0472">Membrane</keyword>
<keyword evidence="6" id="KW-0812">Transmembrane</keyword>
<dbReference type="EMBL" id="LQXV01000164">
    <property type="protein sequence ID" value="KXU09184.1"/>
    <property type="molecule type" value="Genomic_DNA"/>
</dbReference>
<keyword evidence="3 7" id="KW-0732">Signal</keyword>
<gene>
    <name evidence="9" type="ORF">SGADD03_00968</name>
</gene>
<evidence type="ECO:0000256" key="1">
    <source>
        <dbReference type="ARBA" id="ARBA00022512"/>
    </source>
</evidence>
<accession>A0A139R3F1</accession>
<evidence type="ECO:0000256" key="5">
    <source>
        <dbReference type="SAM" id="MobiDB-lite"/>
    </source>
</evidence>
<dbReference type="GO" id="GO:0016740">
    <property type="term" value="F:transferase activity"/>
    <property type="evidence" value="ECO:0007669"/>
    <property type="project" value="UniProtKB-KW"/>
</dbReference>
<dbReference type="PATRIC" id="fig|315405.12.peg.1139"/>
<feature type="transmembrane region" description="Helical" evidence="6">
    <location>
        <begin position="418"/>
        <end position="436"/>
    </location>
</feature>
<feature type="region of interest" description="Disordered" evidence="5">
    <location>
        <begin position="45"/>
        <end position="141"/>
    </location>
</feature>
<reference evidence="9 10" key="1">
    <citation type="submission" date="2016-01" db="EMBL/GenBank/DDBJ databases">
        <title>Highly variable Streptococcus oralis are common among viridans streptococci isolated from primates.</title>
        <authorList>
            <person name="Denapaite D."/>
            <person name="Rieger M."/>
            <person name="Koendgen S."/>
            <person name="Brueckner R."/>
            <person name="Ochigava I."/>
            <person name="Kappeler P."/>
            <person name="Maetz-Rensing K."/>
            <person name="Leendertz F."/>
            <person name="Hakenbeck R."/>
        </authorList>
    </citation>
    <scope>NUCLEOTIDE SEQUENCE [LARGE SCALE GENOMIC DNA]</scope>
    <source>
        <strain evidence="9 10">DD03</strain>
    </source>
</reference>
<dbReference type="AlphaFoldDB" id="A0A139R3F1"/>